<evidence type="ECO:0000256" key="4">
    <source>
        <dbReference type="ARBA" id="ARBA00022692"/>
    </source>
</evidence>
<protein>
    <submittedName>
        <fullName evidence="11">High-affinity Na(+)/H(+) antiporter NhaS3</fullName>
    </submittedName>
</protein>
<proteinExistence type="predicted"/>
<organism evidence="11 12">
    <name type="scientific">Croceibacterium atlanticum</name>
    <dbReference type="NCBI Taxonomy" id="1267766"/>
    <lineage>
        <taxon>Bacteria</taxon>
        <taxon>Pseudomonadati</taxon>
        <taxon>Pseudomonadota</taxon>
        <taxon>Alphaproteobacteria</taxon>
        <taxon>Sphingomonadales</taxon>
        <taxon>Erythrobacteraceae</taxon>
        <taxon>Croceibacterium</taxon>
    </lineage>
</organism>
<dbReference type="Gene3D" id="1.20.1530.20">
    <property type="match status" value="1"/>
</dbReference>
<evidence type="ECO:0000256" key="1">
    <source>
        <dbReference type="ARBA" id="ARBA00004141"/>
    </source>
</evidence>
<keyword evidence="9" id="KW-0739">Sodium transport</keyword>
<evidence type="ECO:0000256" key="5">
    <source>
        <dbReference type="ARBA" id="ARBA00022989"/>
    </source>
</evidence>
<dbReference type="GO" id="GO:1902600">
    <property type="term" value="P:proton transmembrane transport"/>
    <property type="evidence" value="ECO:0007669"/>
    <property type="project" value="InterPro"/>
</dbReference>
<dbReference type="GO" id="GO:0016020">
    <property type="term" value="C:membrane"/>
    <property type="evidence" value="ECO:0007669"/>
    <property type="project" value="UniProtKB-SubCell"/>
</dbReference>
<evidence type="ECO:0000313" key="12">
    <source>
        <dbReference type="Proteomes" id="UP000034392"/>
    </source>
</evidence>
<keyword evidence="3" id="KW-0050">Antiport</keyword>
<dbReference type="InterPro" id="IPR006153">
    <property type="entry name" value="Cation/H_exchanger_TM"/>
</dbReference>
<evidence type="ECO:0000259" key="10">
    <source>
        <dbReference type="Pfam" id="PF00999"/>
    </source>
</evidence>
<reference evidence="11" key="1">
    <citation type="submission" date="2015-05" db="EMBL/GenBank/DDBJ databases">
        <title>The complete genome of Altererythrobacter atlanticus strain 26DY36.</title>
        <authorList>
            <person name="Wu Y.-H."/>
            <person name="Cheng H."/>
            <person name="Wu X.-W."/>
        </authorList>
    </citation>
    <scope>NUCLEOTIDE SEQUENCE [LARGE SCALE GENOMIC DNA]</scope>
    <source>
        <strain evidence="11">26DY36</strain>
    </source>
</reference>
<name>A0A0F7KV81_9SPHN</name>
<comment type="subcellular location">
    <subcellularLocation>
        <location evidence="1">Membrane</location>
        <topology evidence="1">Multi-pass membrane protein</topology>
    </subcellularLocation>
</comment>
<evidence type="ECO:0000256" key="8">
    <source>
        <dbReference type="ARBA" id="ARBA00023136"/>
    </source>
</evidence>
<dbReference type="PANTHER" id="PTHR43562">
    <property type="entry name" value="NAPA-TYPE SODIUM/HYDROGEN ANTIPORTER"/>
    <property type="match status" value="1"/>
</dbReference>
<dbReference type="KEGG" id="aay:WYH_02529"/>
<keyword evidence="8" id="KW-0472">Membrane</keyword>
<sequence>MIEHMLHLILLLLAARSFGEIATRLGQPALVGEIGAGLALAVLAASLNAPFFAELSRSAFLDLAAEFGIFFLLLLAGLEIAPAELFRHSGRSVAVALGGVLLPLALGMALAWWVLPDNPMKFVQALLVGVALSISAVPVAIGVFMDLGMVHTPTGRTVIAAAILDDIIGLVLLAILTGAIAAGSVPGIGAMLPLLGKAALFFLIVAGTGYFGAPRIANLISWLRIPAPEFTALILTALGFAGLAELLGMDFIIGALAAALLFNAKSLGQASFARLKATVSDLTMGLLAPLFFLSIGIRVDFAALAIIPGIVLALILAALMGKIIGAGLPALLSGLTRKEALGVGFGMSGRGAVELIIVSIALEAGLFDYPGPVVANLFSALVLMALVTTIVTPIGLRWLFRERGQQGCNRPG</sequence>
<keyword evidence="6" id="KW-0915">Sodium</keyword>
<dbReference type="InterPro" id="IPR038770">
    <property type="entry name" value="Na+/solute_symporter_sf"/>
</dbReference>
<accession>A0A0F7KV81</accession>
<keyword evidence="5" id="KW-1133">Transmembrane helix</keyword>
<evidence type="ECO:0000256" key="2">
    <source>
        <dbReference type="ARBA" id="ARBA00022448"/>
    </source>
</evidence>
<evidence type="ECO:0000256" key="9">
    <source>
        <dbReference type="ARBA" id="ARBA00023201"/>
    </source>
</evidence>
<dbReference type="STRING" id="1267766.WYH_02529"/>
<dbReference type="GO" id="GO:0006814">
    <property type="term" value="P:sodium ion transport"/>
    <property type="evidence" value="ECO:0007669"/>
    <property type="project" value="UniProtKB-KW"/>
</dbReference>
<evidence type="ECO:0000256" key="3">
    <source>
        <dbReference type="ARBA" id="ARBA00022449"/>
    </source>
</evidence>
<dbReference type="AlphaFoldDB" id="A0A0F7KV81"/>
<feature type="domain" description="Cation/H+ exchanger transmembrane" evidence="10">
    <location>
        <begin position="16"/>
        <end position="401"/>
    </location>
</feature>
<dbReference type="PANTHER" id="PTHR43562:SF3">
    <property type="entry name" value="SODIUM ION_PROTON EXCHANGER (EUROFUNG)"/>
    <property type="match status" value="1"/>
</dbReference>
<evidence type="ECO:0000313" key="11">
    <source>
        <dbReference type="EMBL" id="AKH43559.1"/>
    </source>
</evidence>
<dbReference type="OrthoDB" id="9793589at2"/>
<dbReference type="EMBL" id="CP011452">
    <property type="protein sequence ID" value="AKH43559.1"/>
    <property type="molecule type" value="Genomic_DNA"/>
</dbReference>
<evidence type="ECO:0000256" key="7">
    <source>
        <dbReference type="ARBA" id="ARBA00023065"/>
    </source>
</evidence>
<keyword evidence="7" id="KW-0406">Ion transport</keyword>
<evidence type="ECO:0000256" key="6">
    <source>
        <dbReference type="ARBA" id="ARBA00023053"/>
    </source>
</evidence>
<gene>
    <name evidence="11" type="primary">nhaS3</name>
    <name evidence="11" type="ORF">WYH_02529</name>
</gene>
<keyword evidence="4" id="KW-0812">Transmembrane</keyword>
<keyword evidence="12" id="KW-1185">Reference proteome</keyword>
<dbReference type="GO" id="GO:0015297">
    <property type="term" value="F:antiporter activity"/>
    <property type="evidence" value="ECO:0007669"/>
    <property type="project" value="UniProtKB-KW"/>
</dbReference>
<dbReference type="RefSeq" id="WP_053833570.1">
    <property type="nucleotide sequence ID" value="NZ_CP011452.2"/>
</dbReference>
<dbReference type="Proteomes" id="UP000034392">
    <property type="component" value="Chromosome"/>
</dbReference>
<keyword evidence="2" id="KW-0813">Transport</keyword>
<dbReference type="PATRIC" id="fig|1267766.3.peg.2561"/>
<dbReference type="Pfam" id="PF00999">
    <property type="entry name" value="Na_H_Exchanger"/>
    <property type="match status" value="1"/>
</dbReference>